<feature type="domain" description="ABC transporter substrate-binding protein PnrA-like" evidence="9">
    <location>
        <begin position="65"/>
        <end position="371"/>
    </location>
</feature>
<dbReference type="GO" id="GO:0005886">
    <property type="term" value="C:plasma membrane"/>
    <property type="evidence" value="ECO:0007669"/>
    <property type="project" value="UniProtKB-SubCell"/>
</dbReference>
<dbReference type="Pfam" id="PF02608">
    <property type="entry name" value="Bmp"/>
    <property type="match status" value="1"/>
</dbReference>
<dbReference type="InterPro" id="IPR003760">
    <property type="entry name" value="PnrA-like"/>
</dbReference>
<evidence type="ECO:0000256" key="1">
    <source>
        <dbReference type="ARBA" id="ARBA00004193"/>
    </source>
</evidence>
<keyword evidence="11" id="KW-1185">Reference proteome</keyword>
<comment type="caution">
    <text evidence="10">The sequence shown here is derived from an EMBL/GenBank/DDBJ whole genome shotgun (WGS) entry which is preliminary data.</text>
</comment>
<keyword evidence="4 8" id="KW-0732">Signal</keyword>
<evidence type="ECO:0000256" key="6">
    <source>
        <dbReference type="ARBA" id="ARBA00023288"/>
    </source>
</evidence>
<dbReference type="SUPFAM" id="SSF53822">
    <property type="entry name" value="Periplasmic binding protein-like I"/>
    <property type="match status" value="1"/>
</dbReference>
<evidence type="ECO:0000256" key="2">
    <source>
        <dbReference type="ARBA" id="ARBA00008610"/>
    </source>
</evidence>
<dbReference type="InterPro" id="IPR028082">
    <property type="entry name" value="Peripla_BP_I"/>
</dbReference>
<evidence type="ECO:0000259" key="9">
    <source>
        <dbReference type="Pfam" id="PF02608"/>
    </source>
</evidence>
<keyword evidence="6" id="KW-0449">Lipoprotein</keyword>
<dbReference type="PROSITE" id="PS51257">
    <property type="entry name" value="PROKAR_LIPOPROTEIN"/>
    <property type="match status" value="1"/>
</dbReference>
<sequence>MKRMKKILALLLASVMVLGLAACGGDNTPAEDTDAGTKEPATTTETSANDIPDSMTSEDGKYELAFVTDVGQLKDKSFNEGTWNGVKLYASKNDMSYKYYQPANGDQATDDDRYEAMKAAVDGGATVVVCAGFLQEAALKQAAIDYPDTKFIFVDGYPINGDDNQPLANVAGIAFKEEQSGYFAGYAAVMEGYTKLGFSGGGGGTNPACCRYGYGFVQGANAAAAEKDVQVEMNYSWEYGSSFSASPELQTMANGWYQSGTEVIFACGGSMFQSITAAASANDGAVIGVDVDQSTQSDTVVTSAMKELSDAVEWSLAKVYDDTFSEIGGVATSLGVEEDAVGLPTDSWSLTNYTVEQYEEMYQKVKDGTLAVDADYNNLEQEYSNLTLKIS</sequence>
<evidence type="ECO:0000256" key="4">
    <source>
        <dbReference type="ARBA" id="ARBA00022729"/>
    </source>
</evidence>
<keyword evidence="3" id="KW-1003">Cell membrane</keyword>
<dbReference type="AlphaFoldDB" id="A0A3E2B5A8"/>
<accession>A0A3E2B5A8</accession>
<evidence type="ECO:0000313" key="10">
    <source>
        <dbReference type="EMBL" id="RFT07197.1"/>
    </source>
</evidence>
<gene>
    <name evidence="10" type="ORF">DV520_04220</name>
</gene>
<dbReference type="OrthoDB" id="9769871at2"/>
<dbReference type="EMBL" id="QQRQ01000004">
    <property type="protein sequence ID" value="RFT07197.1"/>
    <property type="molecule type" value="Genomic_DNA"/>
</dbReference>
<dbReference type="Proteomes" id="UP000260649">
    <property type="component" value="Unassembled WGS sequence"/>
</dbReference>
<evidence type="ECO:0000256" key="8">
    <source>
        <dbReference type="SAM" id="SignalP"/>
    </source>
</evidence>
<feature type="signal peptide" evidence="8">
    <location>
        <begin position="1"/>
        <end position="21"/>
    </location>
</feature>
<name>A0A3E2B5A8_9FIRM</name>
<comment type="similarity">
    <text evidence="2">Belongs to the BMP lipoprotein family.</text>
</comment>
<feature type="region of interest" description="Disordered" evidence="7">
    <location>
        <begin position="26"/>
        <end position="57"/>
    </location>
</feature>
<organism evidence="10 11">
    <name type="scientific">Evtepia gabavorous</name>
    <dbReference type="NCBI Taxonomy" id="2211183"/>
    <lineage>
        <taxon>Bacteria</taxon>
        <taxon>Bacillati</taxon>
        <taxon>Bacillota</taxon>
        <taxon>Clostridia</taxon>
        <taxon>Eubacteriales</taxon>
        <taxon>Evtepia</taxon>
    </lineage>
</organism>
<evidence type="ECO:0000313" key="11">
    <source>
        <dbReference type="Proteomes" id="UP000260649"/>
    </source>
</evidence>
<dbReference type="Gene3D" id="3.40.50.2300">
    <property type="match status" value="2"/>
</dbReference>
<proteinExistence type="inferred from homology"/>
<dbReference type="InterPro" id="IPR050957">
    <property type="entry name" value="BMP_lipoprotein"/>
</dbReference>
<evidence type="ECO:0000256" key="3">
    <source>
        <dbReference type="ARBA" id="ARBA00022475"/>
    </source>
</evidence>
<reference evidence="10 11" key="1">
    <citation type="submission" date="2018-07" db="EMBL/GenBank/DDBJ databases">
        <title>GABA Modulating Bacteria of the Human Gut Microbiota.</title>
        <authorList>
            <person name="Strandwitz P."/>
            <person name="Kim K.H."/>
            <person name="Terekhova D."/>
            <person name="Liu J.K."/>
            <person name="Sharma A."/>
            <person name="Levering J."/>
            <person name="Mcdonald D."/>
            <person name="Dietrich D."/>
            <person name="Ramadhar T.R."/>
            <person name="Lekbua A."/>
            <person name="Mroue N."/>
            <person name="Liston C."/>
            <person name="Stewart E.J."/>
            <person name="Dubin M.J."/>
            <person name="Zengler K."/>
            <person name="Knight R."/>
            <person name="Gilbert J.A."/>
            <person name="Clardy J."/>
            <person name="Lewis K."/>
        </authorList>
    </citation>
    <scope>NUCLEOTIDE SEQUENCE [LARGE SCALE GENOMIC DNA]</scope>
    <source>
        <strain evidence="10 11">KLE1738</strain>
    </source>
</reference>
<dbReference type="PANTHER" id="PTHR34296">
    <property type="entry name" value="TRANSCRIPTIONAL ACTIVATOR PROTEIN MED"/>
    <property type="match status" value="1"/>
</dbReference>
<protein>
    <submittedName>
        <fullName evidence="10">BMP family ABC transporter substrate-binding protein</fullName>
    </submittedName>
</protein>
<keyword evidence="5" id="KW-0472">Membrane</keyword>
<feature type="compositionally biased region" description="Polar residues" evidence="7">
    <location>
        <begin position="40"/>
        <end position="57"/>
    </location>
</feature>
<evidence type="ECO:0000256" key="5">
    <source>
        <dbReference type="ARBA" id="ARBA00023136"/>
    </source>
</evidence>
<comment type="subcellular location">
    <subcellularLocation>
        <location evidence="1">Cell membrane</location>
        <topology evidence="1">Lipid-anchor</topology>
    </subcellularLocation>
</comment>
<evidence type="ECO:0000256" key="7">
    <source>
        <dbReference type="SAM" id="MobiDB-lite"/>
    </source>
</evidence>
<feature type="chain" id="PRO_5039208409" evidence="8">
    <location>
        <begin position="22"/>
        <end position="391"/>
    </location>
</feature>
<dbReference type="CDD" id="cd06354">
    <property type="entry name" value="PBP1_PrnA-like"/>
    <property type="match status" value="1"/>
</dbReference>
<dbReference type="PANTHER" id="PTHR34296:SF2">
    <property type="entry name" value="ABC TRANSPORTER GUANOSINE-BINDING PROTEIN NUPN"/>
    <property type="match status" value="1"/>
</dbReference>